<name>A0A8J3ZIS8_9ACTN</name>
<keyword evidence="2" id="KW-1185">Reference proteome</keyword>
<dbReference type="Proteomes" id="UP000612585">
    <property type="component" value="Unassembled WGS sequence"/>
</dbReference>
<sequence>MAQSSTHVVVLAERDYCYGRGELTLRIGRVDYAHPVRYDNDTFYKVHGVQLSWTGADVAEREVLVRARLLPRSDR</sequence>
<dbReference type="RefSeq" id="WP_204014618.1">
    <property type="nucleotide sequence ID" value="NZ_BOPG01000135.1"/>
</dbReference>
<proteinExistence type="predicted"/>
<evidence type="ECO:0000313" key="1">
    <source>
        <dbReference type="EMBL" id="GIJ64877.1"/>
    </source>
</evidence>
<protein>
    <submittedName>
        <fullName evidence="1">Uncharacterized protein</fullName>
    </submittedName>
</protein>
<dbReference type="EMBL" id="BOPG01000135">
    <property type="protein sequence ID" value="GIJ64877.1"/>
    <property type="molecule type" value="Genomic_DNA"/>
</dbReference>
<reference evidence="1" key="1">
    <citation type="submission" date="2021-01" db="EMBL/GenBank/DDBJ databases">
        <title>Whole genome shotgun sequence of Virgisporangium aurantiacum NBRC 16421.</title>
        <authorList>
            <person name="Komaki H."/>
            <person name="Tamura T."/>
        </authorList>
    </citation>
    <scope>NUCLEOTIDE SEQUENCE</scope>
    <source>
        <strain evidence="1">NBRC 16421</strain>
    </source>
</reference>
<comment type="caution">
    <text evidence="1">The sequence shown here is derived from an EMBL/GenBank/DDBJ whole genome shotgun (WGS) entry which is preliminary data.</text>
</comment>
<gene>
    <name evidence="1" type="ORF">Vau01_123930</name>
</gene>
<evidence type="ECO:0000313" key="2">
    <source>
        <dbReference type="Proteomes" id="UP000612585"/>
    </source>
</evidence>
<dbReference type="AlphaFoldDB" id="A0A8J3ZIS8"/>
<accession>A0A8J3ZIS8</accession>
<organism evidence="1 2">
    <name type="scientific">Virgisporangium aurantiacum</name>
    <dbReference type="NCBI Taxonomy" id="175570"/>
    <lineage>
        <taxon>Bacteria</taxon>
        <taxon>Bacillati</taxon>
        <taxon>Actinomycetota</taxon>
        <taxon>Actinomycetes</taxon>
        <taxon>Micromonosporales</taxon>
        <taxon>Micromonosporaceae</taxon>
        <taxon>Virgisporangium</taxon>
    </lineage>
</organism>